<feature type="repeat" description="ANK" evidence="1">
    <location>
        <begin position="63"/>
        <end position="95"/>
    </location>
</feature>
<reference evidence="3" key="1">
    <citation type="journal article" date="2017" name="Genome Biol.">
        <title>Comparative genomics reveals high biological diversity and specific adaptations in the industrially and medically important fungal genus Aspergillus.</title>
        <authorList>
            <person name="de Vries R.P."/>
            <person name="Riley R."/>
            <person name="Wiebenga A."/>
            <person name="Aguilar-Osorio G."/>
            <person name="Amillis S."/>
            <person name="Uchima C.A."/>
            <person name="Anderluh G."/>
            <person name="Asadollahi M."/>
            <person name="Askin M."/>
            <person name="Barry K."/>
            <person name="Battaglia E."/>
            <person name="Bayram O."/>
            <person name="Benocci T."/>
            <person name="Braus-Stromeyer S.A."/>
            <person name="Caldana C."/>
            <person name="Canovas D."/>
            <person name="Cerqueira G.C."/>
            <person name="Chen F."/>
            <person name="Chen W."/>
            <person name="Choi C."/>
            <person name="Clum A."/>
            <person name="Dos Santos R.A."/>
            <person name="Damasio A.R."/>
            <person name="Diallinas G."/>
            <person name="Emri T."/>
            <person name="Fekete E."/>
            <person name="Flipphi M."/>
            <person name="Freyberg S."/>
            <person name="Gallo A."/>
            <person name="Gournas C."/>
            <person name="Habgood R."/>
            <person name="Hainaut M."/>
            <person name="Harispe M.L."/>
            <person name="Henrissat B."/>
            <person name="Hilden K.S."/>
            <person name="Hope R."/>
            <person name="Hossain A."/>
            <person name="Karabika E."/>
            <person name="Karaffa L."/>
            <person name="Karanyi Z."/>
            <person name="Krasevec N."/>
            <person name="Kuo A."/>
            <person name="Kusch H."/>
            <person name="LaButti K."/>
            <person name="Lagendijk E.L."/>
            <person name="Lapidus A."/>
            <person name="Levasseur A."/>
            <person name="Lindquist E."/>
            <person name="Lipzen A."/>
            <person name="Logrieco A.F."/>
            <person name="MacCabe A."/>
            <person name="Maekelae M.R."/>
            <person name="Malavazi I."/>
            <person name="Melin P."/>
            <person name="Meyer V."/>
            <person name="Mielnichuk N."/>
            <person name="Miskei M."/>
            <person name="Molnar A.P."/>
            <person name="Mule G."/>
            <person name="Ngan C.Y."/>
            <person name="Orejas M."/>
            <person name="Orosz E."/>
            <person name="Ouedraogo J.P."/>
            <person name="Overkamp K.M."/>
            <person name="Park H.-S."/>
            <person name="Perrone G."/>
            <person name="Piumi F."/>
            <person name="Punt P.J."/>
            <person name="Ram A.F."/>
            <person name="Ramon A."/>
            <person name="Rauscher S."/>
            <person name="Record E."/>
            <person name="Riano-Pachon D.M."/>
            <person name="Robert V."/>
            <person name="Roehrig J."/>
            <person name="Ruller R."/>
            <person name="Salamov A."/>
            <person name="Salih N.S."/>
            <person name="Samson R.A."/>
            <person name="Sandor E."/>
            <person name="Sanguinetti M."/>
            <person name="Schuetze T."/>
            <person name="Sepcic K."/>
            <person name="Shelest E."/>
            <person name="Sherlock G."/>
            <person name="Sophianopoulou V."/>
            <person name="Squina F.M."/>
            <person name="Sun H."/>
            <person name="Susca A."/>
            <person name="Todd R.B."/>
            <person name="Tsang A."/>
            <person name="Unkles S.E."/>
            <person name="van de Wiele N."/>
            <person name="van Rossen-Uffink D."/>
            <person name="Oliveira J.V."/>
            <person name="Vesth T.C."/>
            <person name="Visser J."/>
            <person name="Yu J.-H."/>
            <person name="Zhou M."/>
            <person name="Andersen M.R."/>
            <person name="Archer D.B."/>
            <person name="Baker S.E."/>
            <person name="Benoit I."/>
            <person name="Brakhage A.A."/>
            <person name="Braus G.H."/>
            <person name="Fischer R."/>
            <person name="Frisvad J.C."/>
            <person name="Goldman G.H."/>
            <person name="Houbraken J."/>
            <person name="Oakley B."/>
            <person name="Pocsi I."/>
            <person name="Scazzocchio C."/>
            <person name="Seiboth B."/>
            <person name="vanKuyk P.A."/>
            <person name="Wortman J."/>
            <person name="Dyer P.S."/>
            <person name="Grigoriev I.V."/>
        </authorList>
    </citation>
    <scope>NUCLEOTIDE SEQUENCE [LARGE SCALE GENOMIC DNA]</scope>
    <source>
        <strain evidence="3">CBS 593.65</strain>
    </source>
</reference>
<dbReference type="RefSeq" id="XP_040697495.1">
    <property type="nucleotide sequence ID" value="XM_040853232.1"/>
</dbReference>
<feature type="non-terminal residue" evidence="2">
    <location>
        <position position="1039"/>
    </location>
</feature>
<protein>
    <submittedName>
        <fullName evidence="2">Uncharacterized protein</fullName>
    </submittedName>
</protein>
<dbReference type="PROSITE" id="PS50297">
    <property type="entry name" value="ANK_REP_REGION"/>
    <property type="match status" value="4"/>
</dbReference>
<evidence type="ECO:0000313" key="3">
    <source>
        <dbReference type="Proteomes" id="UP000184356"/>
    </source>
</evidence>
<keyword evidence="3" id="KW-1185">Reference proteome</keyword>
<dbReference type="Gene3D" id="1.25.40.20">
    <property type="entry name" value="Ankyrin repeat-containing domain"/>
    <property type="match status" value="6"/>
</dbReference>
<dbReference type="OrthoDB" id="21416at2759"/>
<dbReference type="InterPro" id="IPR036770">
    <property type="entry name" value="Ankyrin_rpt-contain_sf"/>
</dbReference>
<dbReference type="PANTHER" id="PTHR24118">
    <property type="entry name" value="POTE ANKYRIN DOMAIN"/>
    <property type="match status" value="1"/>
</dbReference>
<gene>
    <name evidence="2" type="ORF">ASPSYDRAFT_97287</name>
</gene>
<evidence type="ECO:0000313" key="2">
    <source>
        <dbReference type="EMBL" id="OJJ53689.1"/>
    </source>
</evidence>
<dbReference type="AlphaFoldDB" id="A0A1L9T2P5"/>
<dbReference type="Pfam" id="PF12796">
    <property type="entry name" value="Ank_2"/>
    <property type="match status" value="3"/>
</dbReference>
<feature type="repeat" description="ANK" evidence="1">
    <location>
        <begin position="709"/>
        <end position="747"/>
    </location>
</feature>
<dbReference type="Proteomes" id="UP000184356">
    <property type="component" value="Unassembled WGS sequence"/>
</dbReference>
<name>A0A1L9T2P5_9EURO</name>
<accession>A0A1L9T2P5</accession>
<feature type="non-terminal residue" evidence="2">
    <location>
        <position position="1"/>
    </location>
</feature>
<feature type="repeat" description="ANK" evidence="1">
    <location>
        <begin position="247"/>
        <end position="281"/>
    </location>
</feature>
<feature type="repeat" description="ANK" evidence="1">
    <location>
        <begin position="282"/>
        <end position="315"/>
    </location>
</feature>
<sequence>PETKSPLVLACRLGDLDAVRAAIASADEDDINAALCESCKRNNTAVVQLLLEHPHVDVNTAPEGNTPLFLAALYNEPEIIRLLLSHGANPMVKSNGGHKGSKYSSANLSPLHGLGRGIHGDRHPDRDERLNRAAAMLIDAGADVHAGDTWGDTPLHACLHSRARYFKLLLGGGADPNAQNDKGGTPMHFFDLGERPEDLEVLMAHGARLDIVRTSDGLTPLHFHLASLKNLSALRPYVSDWGVVDAKGNTLLHRAVANHRVGNKVVSELLELGLDPNQRNNEGCQAIHMISWFDVLQEVLDMLLPAGADLEARDYQGRTLLARLIYSGSSYRYYELLPALISLGADLNTQDNDGNGVLSHTITRRTWDSGQFNYLLSIGADPQITNNNGDTLLHLLAANFATLSGDTKLDAMTRLMQLGVSPTQTNHQGMTPLHTICREPSEDLFTPSVFSANVSIDLLLDAGFIDGLNQPDHDDTLPIHLAAAKSEALVGKLIARGAATTATTDDGRNLLHIAAAAGQSNAVGLLLESYTPTERLSLVNARCKKRGYTPLHEASRSGQSETVSLLLEAGADANVVDNDGQRPIVLDVPRYEGSELIAHLKVRMAEAGWIYSWQDGHSYLLFAAKLPLPSLEIIKGVVEELGVDVNERYTENTQTRPPRWFTSTAHAAREYELGDTALHYLAKGGHWWHKEATKYLLQQGADPNATNDNGKTPLALAVPEQLYGGYLQKDITRILLDGGADPNIPASCGHTPLALAGRDTELVKLLLEHGARPSNDDPEELFSALESYNLEVVKLLLDTGLDPNTIPLTETQPHWHLRRLPKPEDTSDSLTVRPLEYISMRAFNEAHARDKAIELIKYLLANGADPHLSSSANRSTIMHYVFADGGIIQPYLELEDLDLERRDPDGRTLLIAAAMSDVGTNGYAFDVPLLLHNGGKLPPVPYAEGDPTRAMTLYERGANLTATDNMGNNVVHFLVEHGCKYGNGLVDVHCETEYRRTLQLFLAKAPQLATQKNQAWLWRTPLAKAKALKTEWAVEVLTA</sequence>
<dbReference type="Pfam" id="PF00023">
    <property type="entry name" value="Ank"/>
    <property type="match status" value="2"/>
</dbReference>
<dbReference type="STRING" id="1036612.A0A1L9T2P5"/>
<dbReference type="EMBL" id="KV878596">
    <property type="protein sequence ID" value="OJJ53689.1"/>
    <property type="molecule type" value="Genomic_DNA"/>
</dbReference>
<organism evidence="2 3">
    <name type="scientific">Aspergillus sydowii CBS 593.65</name>
    <dbReference type="NCBI Taxonomy" id="1036612"/>
    <lineage>
        <taxon>Eukaryota</taxon>
        <taxon>Fungi</taxon>
        <taxon>Dikarya</taxon>
        <taxon>Ascomycota</taxon>
        <taxon>Pezizomycotina</taxon>
        <taxon>Eurotiomycetes</taxon>
        <taxon>Eurotiomycetidae</taxon>
        <taxon>Eurotiales</taxon>
        <taxon>Aspergillaceae</taxon>
        <taxon>Aspergillus</taxon>
        <taxon>Aspergillus subgen. Nidulantes</taxon>
    </lineage>
</organism>
<dbReference type="PROSITE" id="PS50088">
    <property type="entry name" value="ANK_REPEAT"/>
    <property type="match status" value="6"/>
</dbReference>
<feature type="repeat" description="ANK" evidence="1">
    <location>
        <begin position="673"/>
        <end position="708"/>
    </location>
</feature>
<dbReference type="PRINTS" id="PR01415">
    <property type="entry name" value="ANKYRIN"/>
</dbReference>
<dbReference type="SMART" id="SM00248">
    <property type="entry name" value="ANK"/>
    <property type="match status" value="17"/>
</dbReference>
<dbReference type="SUPFAM" id="SSF48403">
    <property type="entry name" value="Ankyrin repeat"/>
    <property type="match status" value="5"/>
</dbReference>
<proteinExistence type="predicted"/>
<feature type="repeat" description="ANK" evidence="1">
    <location>
        <begin position="546"/>
        <end position="578"/>
    </location>
</feature>
<evidence type="ECO:0000256" key="1">
    <source>
        <dbReference type="PROSITE-ProRule" id="PRU00023"/>
    </source>
</evidence>
<dbReference type="VEuPathDB" id="FungiDB:ASPSYDRAFT_97287"/>
<dbReference type="GeneID" id="63769305"/>
<dbReference type="InterPro" id="IPR002110">
    <property type="entry name" value="Ankyrin_rpt"/>
</dbReference>
<keyword evidence="1" id="KW-0040">ANK repeat</keyword>
<dbReference type="PANTHER" id="PTHR24118:SF99">
    <property type="entry name" value="POTE ANKYRIN DOMAIN FAMILY MEMBER 3C-RELATED"/>
    <property type="match status" value="1"/>
</dbReference>